<evidence type="ECO:0000313" key="1">
    <source>
        <dbReference type="EMBL" id="KAH3873777.1"/>
    </source>
</evidence>
<proteinExistence type="predicted"/>
<dbReference type="EMBL" id="JAIWYP010000002">
    <property type="protein sequence ID" value="KAH3873777.1"/>
    <property type="molecule type" value="Genomic_DNA"/>
</dbReference>
<evidence type="ECO:0000313" key="2">
    <source>
        <dbReference type="Proteomes" id="UP000828390"/>
    </source>
</evidence>
<comment type="caution">
    <text evidence="1">The sequence shown here is derived from an EMBL/GenBank/DDBJ whole genome shotgun (WGS) entry which is preliminary data.</text>
</comment>
<reference evidence="1" key="2">
    <citation type="submission" date="2020-11" db="EMBL/GenBank/DDBJ databases">
        <authorList>
            <person name="McCartney M.A."/>
            <person name="Auch B."/>
            <person name="Kono T."/>
            <person name="Mallez S."/>
            <person name="Becker A."/>
            <person name="Gohl D.M."/>
            <person name="Silverstein K.A.T."/>
            <person name="Koren S."/>
            <person name="Bechman K.B."/>
            <person name="Herman A."/>
            <person name="Abrahante J.E."/>
            <person name="Garbe J."/>
        </authorList>
    </citation>
    <scope>NUCLEOTIDE SEQUENCE</scope>
    <source>
        <strain evidence="1">Duluth1</strain>
        <tissue evidence="1">Whole animal</tissue>
    </source>
</reference>
<protein>
    <submittedName>
        <fullName evidence="1">Uncharacterized protein</fullName>
    </submittedName>
</protein>
<keyword evidence="2" id="KW-1185">Reference proteome</keyword>
<sequence>MDICPFTQILKVDICPFTQILKVDICPFTQILKVDICPFTQILKVDICPFTPFLKVDICPFTPFLKVDICPFSMSYVLIKKVHVKVKMRSCDVDVFRVFLKTSSIPVSNLCRKNIYIRQYNVIWVNLIWTSRMMVRCTKSLQPIAQCLPATADAGDIKRRPNSDKHFYSVFVNMPAIFFQTRSIHNLIKHL</sequence>
<name>A0A9D4ME56_DREPO</name>
<accession>A0A9D4ME56</accession>
<gene>
    <name evidence="1" type="ORF">DPMN_037016</name>
</gene>
<reference evidence="1" key="1">
    <citation type="journal article" date="2019" name="bioRxiv">
        <title>The Genome of the Zebra Mussel, Dreissena polymorpha: A Resource for Invasive Species Research.</title>
        <authorList>
            <person name="McCartney M.A."/>
            <person name="Auch B."/>
            <person name="Kono T."/>
            <person name="Mallez S."/>
            <person name="Zhang Y."/>
            <person name="Obille A."/>
            <person name="Becker A."/>
            <person name="Abrahante J.E."/>
            <person name="Garbe J."/>
            <person name="Badalamenti J.P."/>
            <person name="Herman A."/>
            <person name="Mangelson H."/>
            <person name="Liachko I."/>
            <person name="Sullivan S."/>
            <person name="Sone E.D."/>
            <person name="Koren S."/>
            <person name="Silverstein K.A.T."/>
            <person name="Beckman K.B."/>
            <person name="Gohl D.M."/>
        </authorList>
    </citation>
    <scope>NUCLEOTIDE SEQUENCE</scope>
    <source>
        <strain evidence="1">Duluth1</strain>
        <tissue evidence="1">Whole animal</tissue>
    </source>
</reference>
<dbReference type="AlphaFoldDB" id="A0A9D4ME56"/>
<dbReference type="Proteomes" id="UP000828390">
    <property type="component" value="Unassembled WGS sequence"/>
</dbReference>
<organism evidence="1 2">
    <name type="scientific">Dreissena polymorpha</name>
    <name type="common">Zebra mussel</name>
    <name type="synonym">Mytilus polymorpha</name>
    <dbReference type="NCBI Taxonomy" id="45954"/>
    <lineage>
        <taxon>Eukaryota</taxon>
        <taxon>Metazoa</taxon>
        <taxon>Spiralia</taxon>
        <taxon>Lophotrochozoa</taxon>
        <taxon>Mollusca</taxon>
        <taxon>Bivalvia</taxon>
        <taxon>Autobranchia</taxon>
        <taxon>Heteroconchia</taxon>
        <taxon>Euheterodonta</taxon>
        <taxon>Imparidentia</taxon>
        <taxon>Neoheterodontei</taxon>
        <taxon>Myida</taxon>
        <taxon>Dreissenoidea</taxon>
        <taxon>Dreissenidae</taxon>
        <taxon>Dreissena</taxon>
    </lineage>
</organism>